<keyword evidence="1" id="KW-0472">Membrane</keyword>
<reference evidence="2" key="1">
    <citation type="submission" date="2019-03" db="EMBL/GenBank/DDBJ databases">
        <title>Single cell metagenomics reveals metabolic interactions within the superorganism composed of flagellate Streblomastix strix and complex community of Bacteroidetes bacteria on its surface.</title>
        <authorList>
            <person name="Treitli S.C."/>
            <person name="Kolisko M."/>
            <person name="Husnik F."/>
            <person name="Keeling P."/>
            <person name="Hampl V."/>
        </authorList>
    </citation>
    <scope>NUCLEOTIDE SEQUENCE</scope>
    <source>
        <strain evidence="2">STM</strain>
    </source>
</reference>
<proteinExistence type="predicted"/>
<feature type="transmembrane region" description="Helical" evidence="1">
    <location>
        <begin position="628"/>
        <end position="645"/>
    </location>
</feature>
<evidence type="ECO:0000256" key="1">
    <source>
        <dbReference type="SAM" id="Phobius"/>
    </source>
</evidence>
<dbReference type="EMBL" id="SNRY01002352">
    <property type="protein sequence ID" value="KAA6325479.1"/>
    <property type="molecule type" value="Genomic_DNA"/>
</dbReference>
<accession>A0A5J4QW31</accession>
<protein>
    <submittedName>
        <fullName evidence="2">Uncharacterized protein</fullName>
    </submittedName>
</protein>
<evidence type="ECO:0000313" key="2">
    <source>
        <dbReference type="EMBL" id="KAA6325479.1"/>
    </source>
</evidence>
<sequence length="849" mass="98102">HKKASITHFDSDFEIDSTLFKDKKPLVLPIEAGNTYTKLKYTQDEWASTYKAPYYDPTPWQNRSLPQVHDAYPYLTISDFLTDTIVRMPYKINEGSFFDGNYKGDEDSFLLPLTDTFFKFFTVEQLKGEVKGKKMIELKTNAGGVTVILHIPIAKGCIEYRRTYFEGLPSNIEKNDGALIKNDDVVFALFPNIKFKTDNEAFYRFGLISDYNINDNYVVSFHSVNKQINAPCKTRNNSYSEYKKYNNYVLDKKTFDYVKIKYGNDTQGVIIPNFQKQKGTEQFTFAIDFGTTNTHIEYKVGNRSAKPFDILEDEKQIHLFAKDYERIEKYIFDFDFLPEKVGREEEFKFPMRTALSEAKNFDWREDAIPMAHANVAFPYEKRIEYKYNRIQTGLKWSINKKNPEKVKCFIESLFLLLRNKVILGNGDLNNTKIIWFYPISMTRERFLKFEKEWKDAYVKYFINFDEDDFENDVKYNEALDKTLKENLIPMTESVAPYQYYKTTVSNASDMVSIDIGGGTSDIVIAVAEEVKYISSFRFAANSIFGDGYATNSINGILRQFKDDIYDVLKTANISTLTNIYAELNAKNNSSDIASFFFSLKNNKEVIERNITGNVDFNRMLQIDEKQKIIFVFFYAAIIYHLAHIMKAKGLKMPRHITFSGNGSKVIQILTTDNGLLQDYTKLIFEKVYGEQYHRNGLTILQNSTNPKEATCKGGISSPKAQDYNDMSKTKVVLKSADNQTFVTDEKYGSITSNKEEFLNKTVAEVQKFIQFVFNLNNEFSYKNNFGVSSDSFKIAKEECDRDLLIFSDKGLTQKLAEVSDDDIIEETFFFYPLNGMLNALSAAITDNHK</sequence>
<dbReference type="AlphaFoldDB" id="A0A5J4QW31"/>
<feature type="non-terminal residue" evidence="2">
    <location>
        <position position="1"/>
    </location>
</feature>
<organism evidence="2">
    <name type="scientific">termite gut metagenome</name>
    <dbReference type="NCBI Taxonomy" id="433724"/>
    <lineage>
        <taxon>unclassified sequences</taxon>
        <taxon>metagenomes</taxon>
        <taxon>organismal metagenomes</taxon>
    </lineage>
</organism>
<keyword evidence="1" id="KW-0812">Transmembrane</keyword>
<keyword evidence="1" id="KW-1133">Transmembrane helix</keyword>
<gene>
    <name evidence="2" type="ORF">EZS27_025311</name>
</gene>
<name>A0A5J4QW31_9ZZZZ</name>
<comment type="caution">
    <text evidence="2">The sequence shown here is derived from an EMBL/GenBank/DDBJ whole genome shotgun (WGS) entry which is preliminary data.</text>
</comment>